<reference evidence="2 3" key="1">
    <citation type="submission" date="2019-06" db="EMBL/GenBank/DDBJ databases">
        <title>Sequencing the genomes of 1000 actinobacteria strains.</title>
        <authorList>
            <person name="Klenk H.-P."/>
        </authorList>
    </citation>
    <scope>NUCLEOTIDE SEQUENCE [LARGE SCALE GENOMIC DNA]</scope>
    <source>
        <strain evidence="2 3">DSM 18031</strain>
    </source>
</reference>
<keyword evidence="3" id="KW-1185">Reference proteome</keyword>
<dbReference type="EMBL" id="VFPN01000001">
    <property type="protein sequence ID" value="TQM65396.1"/>
    <property type="molecule type" value="Genomic_DNA"/>
</dbReference>
<sequence>MEYFGLIAAAAAVLGVVFLVMRTGKLVKEGVEATALIVSARSTAQVTGSRPVVEFTLDFTDPHTAEQHHIVVREPLSPLYAPHMQPGMTVPIKFMRNNPKNLMFVHN</sequence>
<keyword evidence="1" id="KW-0812">Transmembrane</keyword>
<dbReference type="OrthoDB" id="4244863at2"/>
<keyword evidence="1" id="KW-0472">Membrane</keyword>
<accession>A0A543I473</accession>
<dbReference type="AlphaFoldDB" id="A0A543I473"/>
<feature type="transmembrane region" description="Helical" evidence="1">
    <location>
        <begin position="6"/>
        <end position="24"/>
    </location>
</feature>
<name>A0A543I473_9MICO</name>
<protein>
    <submittedName>
        <fullName evidence="2">Uncharacterized protein</fullName>
    </submittedName>
</protein>
<comment type="caution">
    <text evidence="2">The sequence shown here is derived from an EMBL/GenBank/DDBJ whole genome shotgun (WGS) entry which is preliminary data.</text>
</comment>
<dbReference type="Proteomes" id="UP000318331">
    <property type="component" value="Unassembled WGS sequence"/>
</dbReference>
<keyword evidence="1" id="KW-1133">Transmembrane helix</keyword>
<evidence type="ECO:0000313" key="2">
    <source>
        <dbReference type="EMBL" id="TQM65396.1"/>
    </source>
</evidence>
<evidence type="ECO:0000256" key="1">
    <source>
        <dbReference type="SAM" id="Phobius"/>
    </source>
</evidence>
<organism evidence="2 3">
    <name type="scientific">Klugiella xanthotipulae</name>
    <dbReference type="NCBI Taxonomy" id="244735"/>
    <lineage>
        <taxon>Bacteria</taxon>
        <taxon>Bacillati</taxon>
        <taxon>Actinomycetota</taxon>
        <taxon>Actinomycetes</taxon>
        <taxon>Micrococcales</taxon>
        <taxon>Microbacteriaceae</taxon>
        <taxon>Klugiella</taxon>
    </lineage>
</organism>
<evidence type="ECO:0000313" key="3">
    <source>
        <dbReference type="Proteomes" id="UP000318331"/>
    </source>
</evidence>
<proteinExistence type="predicted"/>
<gene>
    <name evidence="2" type="ORF">FB466_0198</name>
</gene>
<dbReference type="RefSeq" id="WP_141915131.1">
    <property type="nucleotide sequence ID" value="NZ_BAAAYS010000013.1"/>
</dbReference>